<evidence type="ECO:0000313" key="2">
    <source>
        <dbReference type="Proteomes" id="UP001341840"/>
    </source>
</evidence>
<protein>
    <submittedName>
        <fullName evidence="1">Uncharacterized protein</fullName>
    </submittedName>
</protein>
<accession>A0ABU6R7N6</accession>
<name>A0ABU6R7N6_9FABA</name>
<sequence length="106" mass="11394">MGVMVEKEVGVGFEWVEGDWGLWERLGICSNGQGCKNRMVLVRAGGVHGPGRRRGWLRAETVHAAAICDGASVDGLRDAAGGDGGRRVVAADVNENFSQEHDDVRF</sequence>
<dbReference type="Proteomes" id="UP001341840">
    <property type="component" value="Unassembled WGS sequence"/>
</dbReference>
<evidence type="ECO:0000313" key="1">
    <source>
        <dbReference type="EMBL" id="MED6119948.1"/>
    </source>
</evidence>
<dbReference type="EMBL" id="JASCZI010030254">
    <property type="protein sequence ID" value="MED6119948.1"/>
    <property type="molecule type" value="Genomic_DNA"/>
</dbReference>
<organism evidence="1 2">
    <name type="scientific">Stylosanthes scabra</name>
    <dbReference type="NCBI Taxonomy" id="79078"/>
    <lineage>
        <taxon>Eukaryota</taxon>
        <taxon>Viridiplantae</taxon>
        <taxon>Streptophyta</taxon>
        <taxon>Embryophyta</taxon>
        <taxon>Tracheophyta</taxon>
        <taxon>Spermatophyta</taxon>
        <taxon>Magnoliopsida</taxon>
        <taxon>eudicotyledons</taxon>
        <taxon>Gunneridae</taxon>
        <taxon>Pentapetalae</taxon>
        <taxon>rosids</taxon>
        <taxon>fabids</taxon>
        <taxon>Fabales</taxon>
        <taxon>Fabaceae</taxon>
        <taxon>Papilionoideae</taxon>
        <taxon>50 kb inversion clade</taxon>
        <taxon>dalbergioids sensu lato</taxon>
        <taxon>Dalbergieae</taxon>
        <taxon>Pterocarpus clade</taxon>
        <taxon>Stylosanthes</taxon>
    </lineage>
</organism>
<proteinExistence type="predicted"/>
<gene>
    <name evidence="1" type="ORF">PIB30_016326</name>
</gene>
<keyword evidence="2" id="KW-1185">Reference proteome</keyword>
<reference evidence="1 2" key="1">
    <citation type="journal article" date="2023" name="Plants (Basel)">
        <title>Bridging the Gap: Combining Genomics and Transcriptomics Approaches to Understand Stylosanthes scabra, an Orphan Legume from the Brazilian Caatinga.</title>
        <authorList>
            <person name="Ferreira-Neto J.R.C."/>
            <person name="da Silva M.D."/>
            <person name="Binneck E."/>
            <person name="de Melo N.F."/>
            <person name="da Silva R.H."/>
            <person name="de Melo A.L.T.M."/>
            <person name="Pandolfi V."/>
            <person name="Bustamante F.O."/>
            <person name="Brasileiro-Vidal A.C."/>
            <person name="Benko-Iseppon A.M."/>
        </authorList>
    </citation>
    <scope>NUCLEOTIDE SEQUENCE [LARGE SCALE GENOMIC DNA]</scope>
    <source>
        <tissue evidence="1">Leaves</tissue>
    </source>
</reference>
<comment type="caution">
    <text evidence="1">The sequence shown here is derived from an EMBL/GenBank/DDBJ whole genome shotgun (WGS) entry which is preliminary data.</text>
</comment>